<dbReference type="OrthoDB" id="1683294at2759"/>
<name>A0A2U1QJV9_ARTAN</name>
<sequence length="123" mass="13448">MQQKGTLIYVFSAHAHCVSWPPSEGVNQDSANSQATYPCQQTDFGDPVVLSADKGGCSAEDFCNQIHRSLVKEVKYMLVWGSSARHSPQHCGLSHVLQDQDVVQIINKKEKVGGNKNKGLSYG</sequence>
<keyword evidence="1" id="KW-0547">Nucleotide-binding</keyword>
<keyword evidence="2" id="KW-0342">GTP-binding</keyword>
<dbReference type="PANTHER" id="PTHR43127">
    <property type="entry name" value="DEVELOPMENTALLY-REGULATED GTP-BINDING PROTEIN 2"/>
    <property type="match status" value="1"/>
</dbReference>
<evidence type="ECO:0000313" key="4">
    <source>
        <dbReference type="EMBL" id="PWA98262.1"/>
    </source>
</evidence>
<dbReference type="AlphaFoldDB" id="A0A2U1QJV9"/>
<proteinExistence type="predicted"/>
<dbReference type="SUPFAM" id="SSF81271">
    <property type="entry name" value="TGS-like"/>
    <property type="match status" value="1"/>
</dbReference>
<dbReference type="InterPro" id="IPR004095">
    <property type="entry name" value="TGS"/>
</dbReference>
<dbReference type="Pfam" id="PF02824">
    <property type="entry name" value="TGS"/>
    <property type="match status" value="1"/>
</dbReference>
<dbReference type="GO" id="GO:0003924">
    <property type="term" value="F:GTPase activity"/>
    <property type="evidence" value="ECO:0007669"/>
    <property type="project" value="InterPro"/>
</dbReference>
<evidence type="ECO:0000259" key="3">
    <source>
        <dbReference type="PROSITE" id="PS51880"/>
    </source>
</evidence>
<organism evidence="4 5">
    <name type="scientific">Artemisia annua</name>
    <name type="common">Sweet wormwood</name>
    <dbReference type="NCBI Taxonomy" id="35608"/>
    <lineage>
        <taxon>Eukaryota</taxon>
        <taxon>Viridiplantae</taxon>
        <taxon>Streptophyta</taxon>
        <taxon>Embryophyta</taxon>
        <taxon>Tracheophyta</taxon>
        <taxon>Spermatophyta</taxon>
        <taxon>Magnoliopsida</taxon>
        <taxon>eudicotyledons</taxon>
        <taxon>Gunneridae</taxon>
        <taxon>Pentapetalae</taxon>
        <taxon>asterids</taxon>
        <taxon>campanulids</taxon>
        <taxon>Asterales</taxon>
        <taxon>Asteraceae</taxon>
        <taxon>Asteroideae</taxon>
        <taxon>Anthemideae</taxon>
        <taxon>Artemisiinae</taxon>
        <taxon>Artemisia</taxon>
    </lineage>
</organism>
<dbReference type="InterPro" id="IPR012675">
    <property type="entry name" value="Beta-grasp_dom_sf"/>
</dbReference>
<dbReference type="GO" id="GO:0005525">
    <property type="term" value="F:GTP binding"/>
    <property type="evidence" value="ECO:0007669"/>
    <property type="project" value="UniProtKB-KW"/>
</dbReference>
<evidence type="ECO:0000256" key="1">
    <source>
        <dbReference type="ARBA" id="ARBA00022741"/>
    </source>
</evidence>
<dbReference type="FunFam" id="3.10.20.30:FF:000003">
    <property type="entry name" value="Developmentally-regulated GTP-binding protein 1"/>
    <property type="match status" value="1"/>
</dbReference>
<feature type="domain" description="TGS" evidence="3">
    <location>
        <begin position="35"/>
        <end position="107"/>
    </location>
</feature>
<evidence type="ECO:0000313" key="5">
    <source>
        <dbReference type="Proteomes" id="UP000245207"/>
    </source>
</evidence>
<dbReference type="Gene3D" id="3.10.20.30">
    <property type="match status" value="1"/>
</dbReference>
<reference evidence="4 5" key="1">
    <citation type="journal article" date="2018" name="Mol. Plant">
        <title>The genome of Artemisia annua provides insight into the evolution of Asteraceae family and artemisinin biosynthesis.</title>
        <authorList>
            <person name="Shen Q."/>
            <person name="Zhang L."/>
            <person name="Liao Z."/>
            <person name="Wang S."/>
            <person name="Yan T."/>
            <person name="Shi P."/>
            <person name="Liu M."/>
            <person name="Fu X."/>
            <person name="Pan Q."/>
            <person name="Wang Y."/>
            <person name="Lv Z."/>
            <person name="Lu X."/>
            <person name="Zhang F."/>
            <person name="Jiang W."/>
            <person name="Ma Y."/>
            <person name="Chen M."/>
            <person name="Hao X."/>
            <person name="Li L."/>
            <person name="Tang Y."/>
            <person name="Lv G."/>
            <person name="Zhou Y."/>
            <person name="Sun X."/>
            <person name="Brodelius P.E."/>
            <person name="Rose J.K.C."/>
            <person name="Tang K."/>
        </authorList>
    </citation>
    <scope>NUCLEOTIDE SEQUENCE [LARGE SCALE GENOMIC DNA]</scope>
    <source>
        <strain evidence="5">cv. Huhao1</strain>
        <tissue evidence="4">Leaf</tissue>
    </source>
</reference>
<dbReference type="InterPro" id="IPR045001">
    <property type="entry name" value="DRG"/>
</dbReference>
<keyword evidence="5" id="KW-1185">Reference proteome</keyword>
<evidence type="ECO:0000256" key="2">
    <source>
        <dbReference type="ARBA" id="ARBA00023134"/>
    </source>
</evidence>
<dbReference type="InterPro" id="IPR012676">
    <property type="entry name" value="TGS-like"/>
</dbReference>
<protein>
    <submittedName>
        <fullName evidence="4">Developmentally regulated G-protein 2</fullName>
    </submittedName>
</protein>
<dbReference type="STRING" id="35608.A0A2U1QJV9"/>
<dbReference type="EMBL" id="PKPP01000075">
    <property type="protein sequence ID" value="PWA98262.1"/>
    <property type="molecule type" value="Genomic_DNA"/>
</dbReference>
<dbReference type="PROSITE" id="PS51880">
    <property type="entry name" value="TGS"/>
    <property type="match status" value="1"/>
</dbReference>
<dbReference type="Proteomes" id="UP000245207">
    <property type="component" value="Unassembled WGS sequence"/>
</dbReference>
<comment type="caution">
    <text evidence="4">The sequence shown here is derived from an EMBL/GenBank/DDBJ whole genome shotgun (WGS) entry which is preliminary data.</text>
</comment>
<gene>
    <name evidence="4" type="ORF">CTI12_AA021000</name>
</gene>
<accession>A0A2U1QJV9</accession>